<evidence type="ECO:0000256" key="8">
    <source>
        <dbReference type="SAM" id="MobiDB-lite"/>
    </source>
</evidence>
<dbReference type="EC" id="3.4.19.12" evidence="3"/>
<keyword evidence="9" id="KW-1133">Transmembrane helix</keyword>
<feature type="transmembrane region" description="Helical" evidence="9">
    <location>
        <begin position="24"/>
        <end position="43"/>
    </location>
</feature>
<dbReference type="InterPro" id="IPR028889">
    <property type="entry name" value="USP"/>
</dbReference>
<keyword evidence="4" id="KW-0645">Protease</keyword>
<keyword evidence="6" id="KW-0378">Hydrolase</keyword>
<feature type="compositionally biased region" description="Low complexity" evidence="8">
    <location>
        <begin position="636"/>
        <end position="658"/>
    </location>
</feature>
<dbReference type="OrthoDB" id="2020758at2759"/>
<dbReference type="Gene3D" id="3.90.70.10">
    <property type="entry name" value="Cysteine proteinases"/>
    <property type="match status" value="1"/>
</dbReference>
<evidence type="ECO:0000256" key="1">
    <source>
        <dbReference type="ARBA" id="ARBA00000707"/>
    </source>
</evidence>
<dbReference type="PANTHER" id="PTHR24006">
    <property type="entry name" value="UBIQUITIN CARBOXYL-TERMINAL HYDROLASE"/>
    <property type="match status" value="1"/>
</dbReference>
<dbReference type="InterPro" id="IPR038765">
    <property type="entry name" value="Papain-like_cys_pep_sf"/>
</dbReference>
<feature type="region of interest" description="Disordered" evidence="8">
    <location>
        <begin position="627"/>
        <end position="804"/>
    </location>
</feature>
<dbReference type="GO" id="GO:0005634">
    <property type="term" value="C:nucleus"/>
    <property type="evidence" value="ECO:0007669"/>
    <property type="project" value="TreeGrafter"/>
</dbReference>
<dbReference type="GO" id="GO:0005829">
    <property type="term" value="C:cytosol"/>
    <property type="evidence" value="ECO:0007669"/>
    <property type="project" value="TreeGrafter"/>
</dbReference>
<dbReference type="GO" id="GO:0016579">
    <property type="term" value="P:protein deubiquitination"/>
    <property type="evidence" value="ECO:0007669"/>
    <property type="project" value="InterPro"/>
</dbReference>
<evidence type="ECO:0000256" key="2">
    <source>
        <dbReference type="ARBA" id="ARBA00009085"/>
    </source>
</evidence>
<evidence type="ECO:0000313" key="11">
    <source>
        <dbReference type="EMBL" id="TFK43934.1"/>
    </source>
</evidence>
<sequence length="804" mass="88119">MHLSNDFRNWCIQVVQSTLFQQTAPLVVLIVIPVLFFFLYQTIQRTLSPLYYKATMGLEGIGVSLPAWFWGGNGASATTRTPTQEKKKLKKQIRTRAEQVAMNGKEKADIPASGSDDGYYPGLVNISGTYCFMNSTLQALASLTYLQPHIDAIHAKAEALDVPTPVIDALQDLFRQLNTPRSAYHSLRPTDMIAVLSAQTEGRTNSLFYSREHQDAQELFQVISECIKNELVAVDKEGHRDRGLVSITDNGETMREIGKSVFDGLTANRRSCVVCGYTEAVMHFAFDNWQLAVPRLAASCRLEDCLEDYTRLEILKDCICRKCSILATHRRLQAEVLTLEEATKPDARPSSSKKRRLKEVKRMEAKVKQAIQEGRIEDELKDVRMEKVFSPASTKQAMIARPPPALALHINRSHYGQYASKNGIRVLFPEVLDLTPYTTSGSLSTVPTAAISTPPPMLPRSTTPTPERYANQRTIYRLASIVCHYGQHSFGHYVCFRRKPRPGRWAPPRLVDPLGLSASIKSEDGEDLGTEAPRYVFDDSSEERPGKGWLRISDDSVRECGIESVLAEGSGVFMLYYERAIQDGLNAYREQGTNYSEETLKPEMRVMQLNGSVGSLVSELGVGVKEEESERERLSRSVSIGSRSGPSGSGTGLSVSPGMGPRIVRSVAAGRGRTPSEREGSVMSVSPSDSMLSGLSSSSLPKASHILSNGDARRPHEPSIPPSMSASAPSIISTSNSSSSTTSSAIATATTSSLSKSSSTTSTTSTSHSHHSKSHRKHPPPPRIHSPQPHHSTSNPNSVVGLKA</sequence>
<evidence type="ECO:0000256" key="9">
    <source>
        <dbReference type="SAM" id="Phobius"/>
    </source>
</evidence>
<dbReference type="Proteomes" id="UP000308652">
    <property type="component" value="Unassembled WGS sequence"/>
</dbReference>
<reference evidence="11 12" key="1">
    <citation type="journal article" date="2019" name="Nat. Ecol. Evol.">
        <title>Megaphylogeny resolves global patterns of mushroom evolution.</title>
        <authorList>
            <person name="Varga T."/>
            <person name="Krizsan K."/>
            <person name="Foldi C."/>
            <person name="Dima B."/>
            <person name="Sanchez-Garcia M."/>
            <person name="Sanchez-Ramirez S."/>
            <person name="Szollosi G.J."/>
            <person name="Szarkandi J.G."/>
            <person name="Papp V."/>
            <person name="Albert L."/>
            <person name="Andreopoulos W."/>
            <person name="Angelini C."/>
            <person name="Antonin V."/>
            <person name="Barry K.W."/>
            <person name="Bougher N.L."/>
            <person name="Buchanan P."/>
            <person name="Buyck B."/>
            <person name="Bense V."/>
            <person name="Catcheside P."/>
            <person name="Chovatia M."/>
            <person name="Cooper J."/>
            <person name="Damon W."/>
            <person name="Desjardin D."/>
            <person name="Finy P."/>
            <person name="Geml J."/>
            <person name="Haridas S."/>
            <person name="Hughes K."/>
            <person name="Justo A."/>
            <person name="Karasinski D."/>
            <person name="Kautmanova I."/>
            <person name="Kiss B."/>
            <person name="Kocsube S."/>
            <person name="Kotiranta H."/>
            <person name="LaButti K.M."/>
            <person name="Lechner B.E."/>
            <person name="Liimatainen K."/>
            <person name="Lipzen A."/>
            <person name="Lukacs Z."/>
            <person name="Mihaltcheva S."/>
            <person name="Morgado L.N."/>
            <person name="Niskanen T."/>
            <person name="Noordeloos M.E."/>
            <person name="Ohm R.A."/>
            <person name="Ortiz-Santana B."/>
            <person name="Ovrebo C."/>
            <person name="Racz N."/>
            <person name="Riley R."/>
            <person name="Savchenko A."/>
            <person name="Shiryaev A."/>
            <person name="Soop K."/>
            <person name="Spirin V."/>
            <person name="Szebenyi C."/>
            <person name="Tomsovsky M."/>
            <person name="Tulloss R.E."/>
            <person name="Uehling J."/>
            <person name="Grigoriev I.V."/>
            <person name="Vagvolgyi C."/>
            <person name="Papp T."/>
            <person name="Martin F.M."/>
            <person name="Miettinen O."/>
            <person name="Hibbett D.S."/>
            <person name="Nagy L.G."/>
        </authorList>
    </citation>
    <scope>NUCLEOTIDE SEQUENCE [LARGE SCALE GENOMIC DNA]</scope>
    <source>
        <strain evidence="11 12">CBS 166.37</strain>
    </source>
</reference>
<feature type="domain" description="USP" evidence="10">
    <location>
        <begin position="121"/>
        <end position="580"/>
    </location>
</feature>
<dbReference type="AlphaFoldDB" id="A0A5C3MEV0"/>
<dbReference type="PROSITE" id="PS00973">
    <property type="entry name" value="USP_2"/>
    <property type="match status" value="1"/>
</dbReference>
<comment type="catalytic activity">
    <reaction evidence="1">
        <text>Thiol-dependent hydrolysis of ester, thioester, amide, peptide and isopeptide bonds formed by the C-terminal Gly of ubiquitin (a 76-residue protein attached to proteins as an intracellular targeting signal).</text>
        <dbReference type="EC" id="3.4.19.12"/>
    </reaction>
</comment>
<dbReference type="InterPro" id="IPR050164">
    <property type="entry name" value="Peptidase_C19"/>
</dbReference>
<dbReference type="SUPFAM" id="SSF54001">
    <property type="entry name" value="Cysteine proteinases"/>
    <property type="match status" value="1"/>
</dbReference>
<dbReference type="PROSITE" id="PS50235">
    <property type="entry name" value="USP_3"/>
    <property type="match status" value="1"/>
</dbReference>
<dbReference type="PANTHER" id="PTHR24006:SF888">
    <property type="entry name" value="UBIQUITIN CARBOXYL-TERMINAL HYDROLASE 30"/>
    <property type="match status" value="1"/>
</dbReference>
<name>A0A5C3MEV0_9AGAR</name>
<organism evidence="11 12">
    <name type="scientific">Crucibulum laeve</name>
    <dbReference type="NCBI Taxonomy" id="68775"/>
    <lineage>
        <taxon>Eukaryota</taxon>
        <taxon>Fungi</taxon>
        <taxon>Dikarya</taxon>
        <taxon>Basidiomycota</taxon>
        <taxon>Agaricomycotina</taxon>
        <taxon>Agaricomycetes</taxon>
        <taxon>Agaricomycetidae</taxon>
        <taxon>Agaricales</taxon>
        <taxon>Agaricineae</taxon>
        <taxon>Nidulariaceae</taxon>
        <taxon>Crucibulum</taxon>
    </lineage>
</organism>
<dbReference type="EMBL" id="ML213591">
    <property type="protein sequence ID" value="TFK43934.1"/>
    <property type="molecule type" value="Genomic_DNA"/>
</dbReference>
<evidence type="ECO:0000256" key="7">
    <source>
        <dbReference type="ARBA" id="ARBA00022807"/>
    </source>
</evidence>
<keyword evidence="7" id="KW-0788">Thiol protease</keyword>
<feature type="compositionally biased region" description="Low complexity" evidence="8">
    <location>
        <begin position="722"/>
        <end position="767"/>
    </location>
</feature>
<protein>
    <recommendedName>
        <fullName evidence="3">ubiquitinyl hydrolase 1</fullName>
        <ecNumber evidence="3">3.4.19.12</ecNumber>
    </recommendedName>
</protein>
<evidence type="ECO:0000313" key="12">
    <source>
        <dbReference type="Proteomes" id="UP000308652"/>
    </source>
</evidence>
<evidence type="ECO:0000256" key="6">
    <source>
        <dbReference type="ARBA" id="ARBA00022801"/>
    </source>
</evidence>
<dbReference type="STRING" id="68775.A0A5C3MEV0"/>
<dbReference type="InterPro" id="IPR001394">
    <property type="entry name" value="Peptidase_C19_UCH"/>
</dbReference>
<dbReference type="InterPro" id="IPR018200">
    <property type="entry name" value="USP_CS"/>
</dbReference>
<dbReference type="CDD" id="cd02662">
    <property type="entry name" value="Peptidase_C19F"/>
    <property type="match status" value="1"/>
</dbReference>
<feature type="compositionally biased region" description="Low complexity" evidence="8">
    <location>
        <begin position="681"/>
        <end position="701"/>
    </location>
</feature>
<dbReference type="GO" id="GO:0004843">
    <property type="term" value="F:cysteine-type deubiquitinase activity"/>
    <property type="evidence" value="ECO:0007669"/>
    <property type="project" value="UniProtKB-EC"/>
</dbReference>
<feature type="compositionally biased region" description="Basic residues" evidence="8">
    <location>
        <begin position="768"/>
        <end position="780"/>
    </location>
</feature>
<evidence type="ECO:0000256" key="5">
    <source>
        <dbReference type="ARBA" id="ARBA00022786"/>
    </source>
</evidence>
<evidence type="ECO:0000256" key="4">
    <source>
        <dbReference type="ARBA" id="ARBA00022670"/>
    </source>
</evidence>
<keyword evidence="9" id="KW-0472">Membrane</keyword>
<comment type="similarity">
    <text evidence="2">Belongs to the peptidase C19 family.</text>
</comment>
<keyword evidence="9" id="KW-0812">Transmembrane</keyword>
<dbReference type="GO" id="GO:0006508">
    <property type="term" value="P:proteolysis"/>
    <property type="evidence" value="ECO:0007669"/>
    <property type="project" value="UniProtKB-KW"/>
</dbReference>
<keyword evidence="12" id="KW-1185">Reference proteome</keyword>
<accession>A0A5C3MEV0</accession>
<keyword evidence="5" id="KW-0833">Ubl conjugation pathway</keyword>
<evidence type="ECO:0000256" key="3">
    <source>
        <dbReference type="ARBA" id="ARBA00012759"/>
    </source>
</evidence>
<gene>
    <name evidence="11" type="ORF">BDQ12DRAFT_201303</name>
</gene>
<feature type="region of interest" description="Disordered" evidence="8">
    <location>
        <begin position="446"/>
        <end position="466"/>
    </location>
</feature>
<dbReference type="Pfam" id="PF00443">
    <property type="entry name" value="UCH"/>
    <property type="match status" value="1"/>
</dbReference>
<evidence type="ECO:0000259" key="10">
    <source>
        <dbReference type="PROSITE" id="PS50235"/>
    </source>
</evidence>
<proteinExistence type="inferred from homology"/>